<evidence type="ECO:0000313" key="3">
    <source>
        <dbReference type="Proteomes" id="UP000633619"/>
    </source>
</evidence>
<keyword evidence="3" id="KW-1185">Reference proteome</keyword>
<feature type="region of interest" description="Disordered" evidence="1">
    <location>
        <begin position="44"/>
        <end position="65"/>
    </location>
</feature>
<name>A0A8I1A8D2_THEIN</name>
<dbReference type="Pfam" id="PF10055">
    <property type="entry name" value="DUF2292"/>
    <property type="match status" value="1"/>
</dbReference>
<evidence type="ECO:0000256" key="1">
    <source>
        <dbReference type="SAM" id="MobiDB-lite"/>
    </source>
</evidence>
<dbReference type="Proteomes" id="UP000633619">
    <property type="component" value="Unassembled WGS sequence"/>
</dbReference>
<accession>A0A8I1A8D2</accession>
<gene>
    <name evidence="2" type="ORF">I8U20_04440</name>
</gene>
<dbReference type="RefSeq" id="WP_181731812.1">
    <property type="nucleotide sequence ID" value="NZ_JACEIR010000003.1"/>
</dbReference>
<comment type="caution">
    <text evidence="2">The sequence shown here is derived from an EMBL/GenBank/DDBJ whole genome shotgun (WGS) entry which is preliminary data.</text>
</comment>
<dbReference type="EMBL" id="JAECVW010000002">
    <property type="protein sequence ID" value="MBH8594576.1"/>
    <property type="molecule type" value="Genomic_DNA"/>
</dbReference>
<dbReference type="AlphaFoldDB" id="A0A8I1A8D2"/>
<dbReference type="InterPro" id="IPR018743">
    <property type="entry name" value="DUF2292"/>
</dbReference>
<proteinExistence type="predicted"/>
<protein>
    <submittedName>
        <fullName evidence="2">YezD family protein</fullName>
    </submittedName>
</protein>
<evidence type="ECO:0000313" key="2">
    <source>
        <dbReference type="EMBL" id="MBH8594576.1"/>
    </source>
</evidence>
<sequence>MRPSTVSDEQMLRIQKSLEGLEYGTVVITVHDSNIVQIDRTEKHRFSLKKSRPSPDRANPNQKNI</sequence>
<reference evidence="2 3" key="1">
    <citation type="submission" date="2020-12" db="EMBL/GenBank/DDBJ databases">
        <title>WGS of Thermoactinomyces spp.</title>
        <authorList>
            <person name="Cheng K."/>
        </authorList>
    </citation>
    <scope>NUCLEOTIDE SEQUENCE [LARGE SCALE GENOMIC DNA]</scope>
    <source>
        <strain evidence="3">CICC 10671\DSM 43846</strain>
    </source>
</reference>
<organism evidence="2 3">
    <name type="scientific">Thermoactinomyces intermedius</name>
    <dbReference type="NCBI Taxonomy" id="2024"/>
    <lineage>
        <taxon>Bacteria</taxon>
        <taxon>Bacillati</taxon>
        <taxon>Bacillota</taxon>
        <taxon>Bacilli</taxon>
        <taxon>Bacillales</taxon>
        <taxon>Thermoactinomycetaceae</taxon>
        <taxon>Thermoactinomyces</taxon>
    </lineage>
</organism>